<dbReference type="EMBL" id="JANCLL010000041">
    <property type="protein sequence ID" value="MDD1947191.1"/>
    <property type="molecule type" value="Genomic_DNA"/>
</dbReference>
<evidence type="ECO:0000313" key="1">
    <source>
        <dbReference type="EMBL" id="MDD1947191.1"/>
    </source>
</evidence>
<gene>
    <name evidence="1" type="ORF">NMG11_25555</name>
</gene>
<comment type="caution">
    <text evidence="1">The sequence shown here is derived from an EMBL/GenBank/DDBJ whole genome shotgun (WGS) entry which is preliminary data.</text>
</comment>
<keyword evidence="2" id="KW-1185">Reference proteome</keyword>
<protein>
    <submittedName>
        <fullName evidence="1">Uncharacterized protein</fullName>
    </submittedName>
</protein>
<proteinExistence type="predicted"/>
<organism evidence="1 2">
    <name type="scientific">Pseudomonas carnis</name>
    <dbReference type="NCBI Taxonomy" id="2487355"/>
    <lineage>
        <taxon>Bacteria</taxon>
        <taxon>Pseudomonadati</taxon>
        <taxon>Pseudomonadota</taxon>
        <taxon>Gammaproteobacteria</taxon>
        <taxon>Pseudomonadales</taxon>
        <taxon>Pseudomonadaceae</taxon>
        <taxon>Pseudomonas</taxon>
    </lineage>
</organism>
<accession>A0ABT5RMG9</accession>
<name>A0ABT5RMG9_9PSED</name>
<sequence length="120" mass="13400">MLRLFFDISESHAARFHCLASRYPQGKRSGNCHLAGFTASRIIGGKGTSMESFIMEYQSNGNTLQSGGSTSTTVIDWDEFRKHAKVGDTIQESSRTLTIYDKAYELTNSGQHFVVHIYAQ</sequence>
<reference evidence="1" key="1">
    <citation type="submission" date="2022-07" db="EMBL/GenBank/DDBJ databases">
        <title>Draft genome of Pseudomonas carnis strain LP isolated from cheese.</title>
        <authorList>
            <person name="Wolfe B.E."/>
        </authorList>
    </citation>
    <scope>NUCLEOTIDE SEQUENCE</scope>
    <source>
        <strain evidence="1">LP</strain>
    </source>
</reference>
<dbReference type="Proteomes" id="UP001150614">
    <property type="component" value="Unassembled WGS sequence"/>
</dbReference>
<evidence type="ECO:0000313" key="2">
    <source>
        <dbReference type="Proteomes" id="UP001150614"/>
    </source>
</evidence>